<gene>
    <name evidence="9" type="ORF">RASY3_09955</name>
</gene>
<keyword evidence="4 7" id="KW-0812">Transmembrane</keyword>
<evidence type="ECO:0000256" key="2">
    <source>
        <dbReference type="ARBA" id="ARBA00022448"/>
    </source>
</evidence>
<evidence type="ECO:0000256" key="1">
    <source>
        <dbReference type="ARBA" id="ARBA00004651"/>
    </source>
</evidence>
<feature type="transmembrane region" description="Helical" evidence="7">
    <location>
        <begin position="87"/>
        <end position="109"/>
    </location>
</feature>
<accession>A0A011WSM9</accession>
<evidence type="ECO:0000256" key="6">
    <source>
        <dbReference type="ARBA" id="ARBA00023136"/>
    </source>
</evidence>
<dbReference type="PROSITE" id="PS50928">
    <property type="entry name" value="ABC_TM1"/>
    <property type="match status" value="1"/>
</dbReference>
<evidence type="ECO:0000256" key="3">
    <source>
        <dbReference type="ARBA" id="ARBA00022475"/>
    </source>
</evidence>
<evidence type="ECO:0000313" key="10">
    <source>
        <dbReference type="Proteomes" id="UP000021369"/>
    </source>
</evidence>
<comment type="similarity">
    <text evidence="7">Belongs to the binding-protein-dependent transport system permease family.</text>
</comment>
<keyword evidence="6 7" id="KW-0472">Membrane</keyword>
<reference evidence="9 10" key="1">
    <citation type="submission" date="2013-06" db="EMBL/GenBank/DDBJ databases">
        <title>Rumen cellulosomics: divergent fiber-degrading strategies revealed by comparative genome-wide analysis of six Ruminococcal strains.</title>
        <authorList>
            <person name="Dassa B."/>
            <person name="Borovok I."/>
            <person name="Lamed R."/>
            <person name="Flint H."/>
            <person name="Yeoman C.J."/>
            <person name="White B."/>
            <person name="Bayer E.A."/>
        </authorList>
    </citation>
    <scope>NUCLEOTIDE SEQUENCE [LARGE SCALE GENOMIC DNA]</scope>
    <source>
        <strain evidence="9 10">SY3</strain>
    </source>
</reference>
<dbReference type="PATRIC" id="fig|1341156.4.peg.1291"/>
<dbReference type="Proteomes" id="UP000021369">
    <property type="component" value="Unassembled WGS sequence"/>
</dbReference>
<keyword evidence="3" id="KW-1003">Cell membrane</keyword>
<organism evidence="9 10">
    <name type="scientific">Ruminococcus albus SY3</name>
    <dbReference type="NCBI Taxonomy" id="1341156"/>
    <lineage>
        <taxon>Bacteria</taxon>
        <taxon>Bacillati</taxon>
        <taxon>Bacillota</taxon>
        <taxon>Clostridia</taxon>
        <taxon>Eubacteriales</taxon>
        <taxon>Oscillospiraceae</taxon>
        <taxon>Ruminococcus</taxon>
    </lineage>
</organism>
<feature type="transmembrane region" description="Helical" evidence="7">
    <location>
        <begin position="266"/>
        <end position="287"/>
    </location>
</feature>
<dbReference type="RefSeq" id="WP_051506466.1">
    <property type="nucleotide sequence ID" value="NZ_JEOB01000002.1"/>
</dbReference>
<feature type="transmembrane region" description="Helical" evidence="7">
    <location>
        <begin position="121"/>
        <end position="144"/>
    </location>
</feature>
<dbReference type="PANTHER" id="PTHR43744">
    <property type="entry name" value="ABC TRANSPORTER PERMEASE PROTEIN MG189-RELATED-RELATED"/>
    <property type="match status" value="1"/>
</dbReference>
<dbReference type="AlphaFoldDB" id="A0A011WSM9"/>
<keyword evidence="5 7" id="KW-1133">Transmembrane helix</keyword>
<protein>
    <submittedName>
        <fullName evidence="9">ABC transporter permease</fullName>
    </submittedName>
</protein>
<dbReference type="SUPFAM" id="SSF161098">
    <property type="entry name" value="MetI-like"/>
    <property type="match status" value="1"/>
</dbReference>
<name>A0A011WSM9_RUMAL</name>
<sequence>MSSLKNGAAAADPSSKKKITPVQILIYVFLTVIAVTYLLPLLWMFNVSFKTNREIFTAPFALPKNVTFDNYSFAWTAGNLGTATLNSLIVCVIALILGLLVGSMAAFGISRLHWKGSKLAMTYFLTGMMIPIHCVLIPLFTRFAKITQFMNNLGFENFHLTNSLTSLVLPYLTFSLPITIFIMEGFFSGMPNELIECACMEGANIFQIFFKICLPLGRTGLFVTGLMTFVGNWNELLLAMVFISDDAKKTLPVSLSKFVGPYNTNYSQMFAAIMIAVIPTIIVYCAFSNKIVDGLTAGAVKG</sequence>
<evidence type="ECO:0000256" key="5">
    <source>
        <dbReference type="ARBA" id="ARBA00022989"/>
    </source>
</evidence>
<keyword evidence="10" id="KW-1185">Reference proteome</keyword>
<proteinExistence type="inferred from homology"/>
<dbReference type="EMBL" id="JEOB01000002">
    <property type="protein sequence ID" value="EXM39990.1"/>
    <property type="molecule type" value="Genomic_DNA"/>
</dbReference>
<feature type="transmembrane region" description="Helical" evidence="7">
    <location>
        <begin position="24"/>
        <end position="45"/>
    </location>
</feature>
<evidence type="ECO:0000259" key="8">
    <source>
        <dbReference type="PROSITE" id="PS50928"/>
    </source>
</evidence>
<dbReference type="GO" id="GO:0005886">
    <property type="term" value="C:plasma membrane"/>
    <property type="evidence" value="ECO:0007669"/>
    <property type="project" value="UniProtKB-SubCell"/>
</dbReference>
<comment type="subcellular location">
    <subcellularLocation>
        <location evidence="1 7">Cell membrane</location>
        <topology evidence="1 7">Multi-pass membrane protein</topology>
    </subcellularLocation>
</comment>
<dbReference type="GO" id="GO:0055085">
    <property type="term" value="P:transmembrane transport"/>
    <property type="evidence" value="ECO:0007669"/>
    <property type="project" value="InterPro"/>
</dbReference>
<evidence type="ECO:0000256" key="4">
    <source>
        <dbReference type="ARBA" id="ARBA00022692"/>
    </source>
</evidence>
<dbReference type="PANTHER" id="PTHR43744:SF12">
    <property type="entry name" value="ABC TRANSPORTER PERMEASE PROTEIN MG189-RELATED"/>
    <property type="match status" value="1"/>
</dbReference>
<dbReference type="InterPro" id="IPR035906">
    <property type="entry name" value="MetI-like_sf"/>
</dbReference>
<dbReference type="InterPro" id="IPR000515">
    <property type="entry name" value="MetI-like"/>
</dbReference>
<keyword evidence="2 7" id="KW-0813">Transport</keyword>
<dbReference type="OrthoDB" id="42677at2"/>
<comment type="caution">
    <text evidence="9">The sequence shown here is derived from an EMBL/GenBank/DDBJ whole genome shotgun (WGS) entry which is preliminary data.</text>
</comment>
<dbReference type="CDD" id="cd06261">
    <property type="entry name" value="TM_PBP2"/>
    <property type="match status" value="1"/>
</dbReference>
<dbReference type="Gene3D" id="1.10.3720.10">
    <property type="entry name" value="MetI-like"/>
    <property type="match status" value="1"/>
</dbReference>
<feature type="domain" description="ABC transmembrane type-1" evidence="8">
    <location>
        <begin position="84"/>
        <end position="287"/>
    </location>
</feature>
<evidence type="ECO:0000313" key="9">
    <source>
        <dbReference type="EMBL" id="EXM39990.1"/>
    </source>
</evidence>
<dbReference type="Pfam" id="PF00528">
    <property type="entry name" value="BPD_transp_1"/>
    <property type="match status" value="1"/>
</dbReference>
<evidence type="ECO:0000256" key="7">
    <source>
        <dbReference type="RuleBase" id="RU363032"/>
    </source>
</evidence>